<keyword evidence="3" id="KW-1003">Cell membrane</keyword>
<keyword evidence="8 21" id="KW-1133">Transmembrane helix</keyword>
<dbReference type="InterPro" id="IPR008984">
    <property type="entry name" value="SMAD_FHA_dom_sf"/>
</dbReference>
<evidence type="ECO:0000256" key="11">
    <source>
        <dbReference type="ARBA" id="ARBA00023136"/>
    </source>
</evidence>
<comment type="subcellular location">
    <subcellularLocation>
        <location evidence="15">Cell membrane</location>
        <location evidence="15">Sarcolemma</location>
        <topology evidence="15">Single-pass type IV membrane protein</topology>
    </subcellularLocation>
    <subcellularLocation>
        <location evidence="1">Cytoplasm</location>
        <location evidence="1">Cytoskeleton</location>
        <location evidence="1">Microtubule organizing center</location>
        <location evidence="1">Centrosome</location>
    </subcellularLocation>
    <subcellularLocation>
        <location evidence="2">Endoplasmic reticulum membrane</location>
        <topology evidence="2">Single-pass membrane protein</topology>
    </subcellularLocation>
    <subcellularLocation>
        <location evidence="13">Mitochondrion membrane</location>
        <topology evidence="13">Single-pass type IV membrane protein</topology>
    </subcellularLocation>
</comment>
<dbReference type="FunFam" id="2.60.200.20:FF:000003">
    <property type="entry name" value="sarcolemmal membrane-associated protein isoform X2"/>
    <property type="match status" value="1"/>
</dbReference>
<dbReference type="GO" id="GO:0005813">
    <property type="term" value="C:centrosome"/>
    <property type="evidence" value="ECO:0007669"/>
    <property type="project" value="UniProtKB-SubCell"/>
</dbReference>
<keyword evidence="10" id="KW-0496">Mitochondrion</keyword>
<dbReference type="InterPro" id="IPR051176">
    <property type="entry name" value="Cent_Immune-Sig_Mod"/>
</dbReference>
<comment type="subunit">
    <text evidence="17">Homodimer. Interacts with myosin. Interacts with SIKE1 and both associate with the STRIPAK core complex composed of PP2A catalytic and scaffolding subunits, the striatins (PP2A regulatory subunits), the striatin-associated proteins MOB4, STRIP1 and STRIP2, PDCD10 and members of the STE20 kinases, such as STK24 and STK26. Interacts (via FHA domain) with STK3 (when phosphorylated); the interaction associates STK3 with the STRIPAK complex.</text>
</comment>
<evidence type="ECO:0000256" key="20">
    <source>
        <dbReference type="SAM" id="MobiDB-lite"/>
    </source>
</evidence>
<evidence type="ECO:0000313" key="24">
    <source>
        <dbReference type="Proteomes" id="UP000694423"/>
    </source>
</evidence>
<dbReference type="GO" id="GO:0072659">
    <property type="term" value="P:protein localization to plasma membrane"/>
    <property type="evidence" value="ECO:0007669"/>
    <property type="project" value="TreeGrafter"/>
</dbReference>
<dbReference type="Proteomes" id="UP000694423">
    <property type="component" value="Unplaced"/>
</dbReference>
<dbReference type="SUPFAM" id="SSF49879">
    <property type="entry name" value="SMAD/FHA domain"/>
    <property type="match status" value="1"/>
</dbReference>
<comment type="function">
    <text evidence="14">Associates with the striatin-interacting phosphatase and kinase (STRIPAK) core complex, forming the extended (SIKE1:SLMAP)STRIPAK complex. The (SIKE1:SLMAP)STRIPAK complex dephosphorylates STK3 leading to the inhibition of Hippo signaling and the control of cell growth. May play a role during myoblast fusion.</text>
</comment>
<dbReference type="PROSITE" id="PS50006">
    <property type="entry name" value="FHA_DOMAIN"/>
    <property type="match status" value="1"/>
</dbReference>
<evidence type="ECO:0000256" key="8">
    <source>
        <dbReference type="ARBA" id="ARBA00022989"/>
    </source>
</evidence>
<dbReference type="GO" id="GO:1900825">
    <property type="term" value="P:regulation of membrane depolarization during cardiac muscle cell action potential"/>
    <property type="evidence" value="ECO:0007669"/>
    <property type="project" value="TreeGrafter"/>
</dbReference>
<gene>
    <name evidence="23" type="primary">SLMAP</name>
</gene>
<evidence type="ECO:0000256" key="12">
    <source>
        <dbReference type="ARBA" id="ARBA00023212"/>
    </source>
</evidence>
<feature type="transmembrane region" description="Helical" evidence="21">
    <location>
        <begin position="779"/>
        <end position="800"/>
    </location>
</feature>
<dbReference type="CDD" id="cd22679">
    <property type="entry name" value="FHA_SLMAP"/>
    <property type="match status" value="1"/>
</dbReference>
<keyword evidence="4" id="KW-0963">Cytoplasm</keyword>
<accession>A0A8C4P9D0</accession>
<keyword evidence="5" id="KW-0597">Phosphoprotein</keyword>
<evidence type="ECO:0000256" key="7">
    <source>
        <dbReference type="ARBA" id="ARBA00022824"/>
    </source>
</evidence>
<organism evidence="23 24">
    <name type="scientific">Dromaius novaehollandiae</name>
    <name type="common">Emu</name>
    <dbReference type="NCBI Taxonomy" id="8790"/>
    <lineage>
        <taxon>Eukaryota</taxon>
        <taxon>Metazoa</taxon>
        <taxon>Chordata</taxon>
        <taxon>Craniata</taxon>
        <taxon>Vertebrata</taxon>
        <taxon>Euteleostomi</taxon>
        <taxon>Archelosauria</taxon>
        <taxon>Archosauria</taxon>
        <taxon>Dinosauria</taxon>
        <taxon>Saurischia</taxon>
        <taxon>Theropoda</taxon>
        <taxon>Coelurosauria</taxon>
        <taxon>Aves</taxon>
        <taxon>Palaeognathae</taxon>
        <taxon>Casuariiformes</taxon>
        <taxon>Dromaiidae</taxon>
        <taxon>Dromaius</taxon>
    </lineage>
</organism>
<evidence type="ECO:0000256" key="17">
    <source>
        <dbReference type="ARBA" id="ARBA00066015"/>
    </source>
</evidence>
<comment type="similarity">
    <text evidence="16">Belongs to the SLMAP family.</text>
</comment>
<keyword evidence="24" id="KW-1185">Reference proteome</keyword>
<evidence type="ECO:0000256" key="2">
    <source>
        <dbReference type="ARBA" id="ARBA00004389"/>
    </source>
</evidence>
<dbReference type="GO" id="GO:0005789">
    <property type="term" value="C:endoplasmic reticulum membrane"/>
    <property type="evidence" value="ECO:0007669"/>
    <property type="project" value="UniProtKB-SubCell"/>
</dbReference>
<dbReference type="PANTHER" id="PTHR15715">
    <property type="entry name" value="CENTROSOMAL PROTEIN OF 170 KDA"/>
    <property type="match status" value="1"/>
</dbReference>
<feature type="compositionally biased region" description="Acidic residues" evidence="20">
    <location>
        <begin position="439"/>
        <end position="449"/>
    </location>
</feature>
<evidence type="ECO:0000256" key="16">
    <source>
        <dbReference type="ARBA" id="ARBA00061687"/>
    </source>
</evidence>
<evidence type="ECO:0000256" key="4">
    <source>
        <dbReference type="ARBA" id="ARBA00022490"/>
    </source>
</evidence>
<dbReference type="RefSeq" id="XP_064375013.1">
    <property type="nucleotide sequence ID" value="XM_064518943.1"/>
</dbReference>
<feature type="region of interest" description="Disordered" evidence="20">
    <location>
        <begin position="415"/>
        <end position="449"/>
    </location>
</feature>
<dbReference type="CDD" id="cd21911">
    <property type="entry name" value="CC1_SLMAP"/>
    <property type="match status" value="1"/>
</dbReference>
<dbReference type="Pfam" id="PF00498">
    <property type="entry name" value="FHA"/>
    <property type="match status" value="1"/>
</dbReference>
<feature type="coiled-coil region" evidence="19">
    <location>
        <begin position="470"/>
        <end position="773"/>
    </location>
</feature>
<dbReference type="Ensembl" id="ENSDNVT00000019643.1">
    <property type="protein sequence ID" value="ENSDNVP00000016359.1"/>
    <property type="gene ID" value="ENSDNVG00000011464.1"/>
</dbReference>
<evidence type="ECO:0000256" key="9">
    <source>
        <dbReference type="ARBA" id="ARBA00023054"/>
    </source>
</evidence>
<dbReference type="CTD" id="7871"/>
<evidence type="ECO:0000256" key="3">
    <source>
        <dbReference type="ARBA" id="ARBA00022475"/>
    </source>
</evidence>
<evidence type="ECO:0000259" key="22">
    <source>
        <dbReference type="PROSITE" id="PS50006"/>
    </source>
</evidence>
<evidence type="ECO:0000256" key="5">
    <source>
        <dbReference type="ARBA" id="ARBA00022553"/>
    </source>
</evidence>
<dbReference type="GO" id="GO:0042383">
    <property type="term" value="C:sarcolemma"/>
    <property type="evidence" value="ECO:0007669"/>
    <property type="project" value="UniProtKB-SubCell"/>
</dbReference>
<evidence type="ECO:0000256" key="15">
    <source>
        <dbReference type="ARBA" id="ARBA00060409"/>
    </source>
</evidence>
<feature type="coiled-coil region" evidence="19">
    <location>
        <begin position="265"/>
        <end position="387"/>
    </location>
</feature>
<evidence type="ECO:0000313" key="23">
    <source>
        <dbReference type="Ensembl" id="ENSDNVP00000016359.1"/>
    </source>
</evidence>
<dbReference type="Gene3D" id="2.60.200.20">
    <property type="match status" value="1"/>
</dbReference>
<keyword evidence="12" id="KW-0206">Cytoskeleton</keyword>
<evidence type="ECO:0000256" key="19">
    <source>
        <dbReference type="SAM" id="Coils"/>
    </source>
</evidence>
<dbReference type="SMART" id="SM00240">
    <property type="entry name" value="FHA"/>
    <property type="match status" value="1"/>
</dbReference>
<evidence type="ECO:0000256" key="18">
    <source>
        <dbReference type="ARBA" id="ARBA00074026"/>
    </source>
</evidence>
<dbReference type="AlphaFoldDB" id="A0A8C4P9D0"/>
<dbReference type="InterPro" id="IPR000253">
    <property type="entry name" value="FHA_dom"/>
</dbReference>
<evidence type="ECO:0000256" key="10">
    <source>
        <dbReference type="ARBA" id="ARBA00023128"/>
    </source>
</evidence>
<evidence type="ECO:0000256" key="21">
    <source>
        <dbReference type="SAM" id="Phobius"/>
    </source>
</evidence>
<reference evidence="23" key="1">
    <citation type="submission" date="2025-08" db="UniProtKB">
        <authorList>
            <consortium name="Ensembl"/>
        </authorList>
    </citation>
    <scope>IDENTIFICATION</scope>
</reference>
<evidence type="ECO:0000256" key="1">
    <source>
        <dbReference type="ARBA" id="ARBA00004300"/>
    </source>
</evidence>
<feature type="compositionally biased region" description="Basic and acidic residues" evidence="20">
    <location>
        <begin position="415"/>
        <end position="424"/>
    </location>
</feature>
<feature type="domain" description="FHA" evidence="22">
    <location>
        <begin position="28"/>
        <end position="85"/>
    </location>
</feature>
<sequence>MPSALAIFTCRPNSHPFQERHVYLDEPVKIGRSVARCRPAQNNATFDCKVLSRNHALVWFDHKTGKFYLQDTKSSNGTFINSQRLSRGSEESPPCEIMSGDIIQFGVDVTENTRKVTHGCIVSTIKLFLPDGMEARLRSDVIHAPLPSPVDKVAANTPSMYSQELFQLSQYLQEALHREQMLEQKLATLQRLLAVTQEASDTSWQALIDEDRLLSRLEVMGNQLQACSKNQTEDSIRKELIALQEDKHNYETTAKESLRRVLQEKIEVVRKLSEVERSLSNTEDECTHLKEMNERTQEELRELANKYNGAVNEIKDLSDKLKVAEGRQEEIQQKGLAEKKELQHKIDEMEEREQELQAKIEALQADNDFTNERLTALQVRLEHLQEKTLKEHNSLDKIIDEGHLTKVEERKLLKENQAKAKESDLSDTLSPSKEKSSDDTTDAQMDDQELNEPIVKVALLKDELQGAQSETEAKQEIQQLHKELVEAQELARTSKQKCFELQALLEEERKAYRMQVEESSKQINVLQAQLRRLQEDIENLREEKENEISSTRNQLIDAQNEIVLLQQAAEKTASERDTDISALQEELQKVRAELERWRKDASDYEKEIVSLQASFQLRCQQCEDQQKEEATRLKGELEKLKEEWSALEAECVTLKKENTLLASELQRQEKELSSSQKQSLALTSDISVLEMSRKELENQMGSLREKHQRDAASLKSQLSEAENQAKDVQKEYERTQTVLSELKAKFEMAEQEKQSITDELKQCKENLKLLQEKGNNRQWPWMPVMAALVAVTAVVLYPGLTRASP</sequence>
<protein>
    <recommendedName>
        <fullName evidence="18">Sarcolemmal membrane-associated protein</fullName>
    </recommendedName>
</protein>
<reference evidence="23" key="2">
    <citation type="submission" date="2025-09" db="UniProtKB">
        <authorList>
            <consortium name="Ensembl"/>
        </authorList>
    </citation>
    <scope>IDENTIFICATION</scope>
</reference>
<keyword evidence="11 21" id="KW-0472">Membrane</keyword>
<name>A0A8C4P9D0_DRONO</name>
<dbReference type="PANTHER" id="PTHR15715:SF22">
    <property type="entry name" value="SARCOLEMMAL MEMBRANE-ASSOCIATED PROTEIN"/>
    <property type="match status" value="1"/>
</dbReference>
<evidence type="ECO:0000256" key="14">
    <source>
        <dbReference type="ARBA" id="ARBA00057671"/>
    </source>
</evidence>
<keyword evidence="9 19" id="KW-0175">Coiled coil</keyword>
<evidence type="ECO:0000256" key="6">
    <source>
        <dbReference type="ARBA" id="ARBA00022692"/>
    </source>
</evidence>
<feature type="coiled-coil region" evidence="19">
    <location>
        <begin position="172"/>
        <end position="199"/>
    </location>
</feature>
<dbReference type="GO" id="GO:0031966">
    <property type="term" value="C:mitochondrial membrane"/>
    <property type="evidence" value="ECO:0007669"/>
    <property type="project" value="UniProtKB-SubCell"/>
</dbReference>
<evidence type="ECO:0000256" key="13">
    <source>
        <dbReference type="ARBA" id="ARBA00046294"/>
    </source>
</evidence>
<keyword evidence="7" id="KW-0256">Endoplasmic reticulum</keyword>
<proteinExistence type="inferred from homology"/>
<dbReference type="GeneID" id="112980998"/>
<keyword evidence="6 21" id="KW-0812">Transmembrane</keyword>